<dbReference type="InterPro" id="IPR016181">
    <property type="entry name" value="Acyl_CoA_acyltransferase"/>
</dbReference>
<dbReference type="PANTHER" id="PTHR43415:SF6">
    <property type="entry name" value="SPERMIDINE N(1)-ACETYLTRANSFERASE"/>
    <property type="match status" value="1"/>
</dbReference>
<organism evidence="2 3">
    <name type="scientific">Anaerosalibacter massiliensis</name>
    <dbReference type="NCBI Taxonomy" id="1347392"/>
    <lineage>
        <taxon>Bacteria</taxon>
        <taxon>Bacillati</taxon>
        <taxon>Bacillota</taxon>
        <taxon>Tissierellia</taxon>
        <taxon>Tissierellales</taxon>
        <taxon>Sporanaerobacteraceae</taxon>
        <taxon>Anaerosalibacter</taxon>
    </lineage>
</organism>
<dbReference type="RefSeq" id="WP_042679122.1">
    <property type="nucleotide sequence ID" value="NZ_CABKTM010000011.1"/>
</dbReference>
<dbReference type="CDD" id="cd04301">
    <property type="entry name" value="NAT_SF"/>
    <property type="match status" value="1"/>
</dbReference>
<accession>A0A9X2S5J0</accession>
<evidence type="ECO:0000313" key="2">
    <source>
        <dbReference type="EMBL" id="MCR2044369.1"/>
    </source>
</evidence>
<dbReference type="Pfam" id="PF13302">
    <property type="entry name" value="Acetyltransf_3"/>
    <property type="match status" value="1"/>
</dbReference>
<dbReference type="EMBL" id="JANJZL010000005">
    <property type="protein sequence ID" value="MCR2044369.1"/>
    <property type="molecule type" value="Genomic_DNA"/>
</dbReference>
<sequence length="205" mass="24819">MDIIRGNKVKLIPLKLEDAIYMKDWGKHETPLLNDYNFPYSKYEDIAEWYDYKINSRNKKYFAIYNEEGRVIGYLGIKGIRKIRKKATLGIVFDPNYVDKGYGTDAIKTFINYFFNKMKMRTLLLEVANFNKRAIKCYENCGFIKYKKYLTKYHDQTIDRENPYFKNEESCFVIKWNKIYNYIYKMKIDRNTYRETRGESDKNNI</sequence>
<evidence type="ECO:0000259" key="1">
    <source>
        <dbReference type="PROSITE" id="PS51186"/>
    </source>
</evidence>
<dbReference type="SUPFAM" id="SSF55729">
    <property type="entry name" value="Acyl-CoA N-acyltransferases (Nat)"/>
    <property type="match status" value="1"/>
</dbReference>
<dbReference type="AlphaFoldDB" id="A0A9X2S5J0"/>
<keyword evidence="3" id="KW-1185">Reference proteome</keyword>
<dbReference type="PANTHER" id="PTHR43415">
    <property type="entry name" value="SPERMIDINE N(1)-ACETYLTRANSFERASE"/>
    <property type="match status" value="1"/>
</dbReference>
<dbReference type="OrthoDB" id="9795206at2"/>
<dbReference type="Proteomes" id="UP001142078">
    <property type="component" value="Unassembled WGS sequence"/>
</dbReference>
<proteinExistence type="predicted"/>
<dbReference type="InterPro" id="IPR000182">
    <property type="entry name" value="GNAT_dom"/>
</dbReference>
<reference evidence="2" key="1">
    <citation type="submission" date="2022-07" db="EMBL/GenBank/DDBJ databases">
        <title>Enhanced cultured diversity of the mouse gut microbiota enables custom-made synthetic communities.</title>
        <authorList>
            <person name="Afrizal A."/>
        </authorList>
    </citation>
    <scope>NUCLEOTIDE SEQUENCE</scope>
    <source>
        <strain evidence="2">DSM 29482</strain>
    </source>
</reference>
<evidence type="ECO:0000313" key="3">
    <source>
        <dbReference type="Proteomes" id="UP001142078"/>
    </source>
</evidence>
<name>A0A9X2S5J0_9FIRM</name>
<gene>
    <name evidence="2" type="ORF">NSA23_09615</name>
</gene>
<comment type="caution">
    <text evidence="2">The sequence shown here is derived from an EMBL/GenBank/DDBJ whole genome shotgun (WGS) entry which is preliminary data.</text>
</comment>
<feature type="domain" description="N-acetyltransferase" evidence="1">
    <location>
        <begin position="9"/>
        <end position="169"/>
    </location>
</feature>
<dbReference type="Gene3D" id="3.40.630.30">
    <property type="match status" value="1"/>
</dbReference>
<protein>
    <submittedName>
        <fullName evidence="2">GNAT family N-acetyltransferase</fullName>
    </submittedName>
</protein>
<dbReference type="GO" id="GO:0004145">
    <property type="term" value="F:diamine N-acetyltransferase activity"/>
    <property type="evidence" value="ECO:0007669"/>
    <property type="project" value="TreeGrafter"/>
</dbReference>
<dbReference type="PROSITE" id="PS51186">
    <property type="entry name" value="GNAT"/>
    <property type="match status" value="1"/>
</dbReference>